<dbReference type="PANTHER" id="PTHR37285:SF5">
    <property type="entry name" value="SPORE WALL MATURATION PROTEIN DIT1"/>
    <property type="match status" value="1"/>
</dbReference>
<protein>
    <submittedName>
        <fullName evidence="1">Pyoverdine dityrosine biosynthesis protein</fullName>
    </submittedName>
</protein>
<dbReference type="PANTHER" id="PTHR37285">
    <property type="entry name" value="SPORE WALL MATURATION PROTEIN DIT1"/>
    <property type="match status" value="1"/>
</dbReference>
<dbReference type="Pfam" id="PF05141">
    <property type="entry name" value="DIT1_PvcA"/>
    <property type="match status" value="1"/>
</dbReference>
<dbReference type="Proteomes" id="UP001201980">
    <property type="component" value="Unassembled WGS sequence"/>
</dbReference>
<dbReference type="EMBL" id="JAKWBI020000381">
    <property type="protein sequence ID" value="KAJ2895708.1"/>
    <property type="molecule type" value="Genomic_DNA"/>
</dbReference>
<evidence type="ECO:0000313" key="2">
    <source>
        <dbReference type="Proteomes" id="UP001201980"/>
    </source>
</evidence>
<accession>A0AAD5RJ57</accession>
<dbReference type="InterPro" id="IPR007817">
    <property type="entry name" value="Isocyanide_synthase_DIT1"/>
</dbReference>
<name>A0AAD5RJ57_9PEZI</name>
<proteinExistence type="predicted"/>
<organism evidence="1 2">
    <name type="scientific">Zalerion maritima</name>
    <dbReference type="NCBI Taxonomy" id="339359"/>
    <lineage>
        <taxon>Eukaryota</taxon>
        <taxon>Fungi</taxon>
        <taxon>Dikarya</taxon>
        <taxon>Ascomycota</taxon>
        <taxon>Pezizomycotina</taxon>
        <taxon>Sordariomycetes</taxon>
        <taxon>Lulworthiomycetidae</taxon>
        <taxon>Lulworthiales</taxon>
        <taxon>Lulworthiaceae</taxon>
        <taxon>Zalerion</taxon>
    </lineage>
</organism>
<dbReference type="AlphaFoldDB" id="A0AAD5RJ57"/>
<sequence>MEFSNRGTSTYHRFVAHFVRDSTTLLRVSGPRSSELSSSWSYVQTQLSAPAQIRGLLRHDVKTESQSLSLFEKMVDGRYCGVAVTSDGTDNEIDAFVSTILIKQARFVFDTVPSIITPEVEATSNKLTDMFDTTLRYNVPGDMWKAQGRDVFYTRIEYFVSRNMPIELVLPAFPCKSSNTDKVTGPKPDRGEELALRRLHNFVAELEQLYKPGGKLLIVSDGHVFSDCIGVDDDEVDTYTAQLIEMNNKVAAATKGEHRVGFFGLVDLFDLDSSAAGIEKLHSSLPIAELGHHVSTTLTPEAETCRQILMSGCACEASGVRARIDAKDPAILALYRGFARFMLEDLDLNKATKHLSKSQRRKISTKVAFEMILRNQAYSNLVELVFPHHVRLSIHAHKNSGPKFGIQLFDPAKVRTTDSLDALGKPMQCVDLLHIPTPWHNSVVEIEGSNTIYVTKSKLAREAVAVGRFTGGFERGPGAIGGCFRLKPTETTVSTPATPVVEVKAPVFARKSTPVVRIQIPASATNSDASKMQTPVKTPAAPRMQTPIRAKAAVPSTPAAAQIVSPILARRGTLLDMDQDGAGEAGDKSLVLLGALADKVMNVVRANNWVWGSITGRSFTA</sequence>
<gene>
    <name evidence="1" type="ORF">MKZ38_006253</name>
</gene>
<evidence type="ECO:0000313" key="1">
    <source>
        <dbReference type="EMBL" id="KAJ2895708.1"/>
    </source>
</evidence>
<keyword evidence="2" id="KW-1185">Reference proteome</keyword>
<comment type="caution">
    <text evidence="1">The sequence shown here is derived from an EMBL/GenBank/DDBJ whole genome shotgun (WGS) entry which is preliminary data.</text>
</comment>
<reference evidence="1" key="1">
    <citation type="submission" date="2022-07" db="EMBL/GenBank/DDBJ databases">
        <title>Draft genome sequence of Zalerion maritima ATCC 34329, a (micro)plastics degrading marine fungus.</title>
        <authorList>
            <person name="Paco A."/>
            <person name="Goncalves M.F.M."/>
            <person name="Rocha-Santos T.A.P."/>
            <person name="Alves A."/>
        </authorList>
    </citation>
    <scope>NUCLEOTIDE SEQUENCE</scope>
    <source>
        <strain evidence="1">ATCC 34329</strain>
    </source>
</reference>